<dbReference type="GO" id="GO:0003700">
    <property type="term" value="F:DNA-binding transcription factor activity"/>
    <property type="evidence" value="ECO:0007669"/>
    <property type="project" value="InterPro"/>
</dbReference>
<gene>
    <name evidence="6" type="ORF">EAS64_14080</name>
</gene>
<evidence type="ECO:0000256" key="3">
    <source>
        <dbReference type="ARBA" id="ARBA00023125"/>
    </source>
</evidence>
<dbReference type="SUPFAM" id="SSF46785">
    <property type="entry name" value="Winged helix' DNA-binding domain"/>
    <property type="match status" value="1"/>
</dbReference>
<dbReference type="Pfam" id="PF00126">
    <property type="entry name" value="HTH_1"/>
    <property type="match status" value="1"/>
</dbReference>
<dbReference type="AlphaFoldDB" id="A0A6P2C6D3"/>
<keyword evidence="7" id="KW-1185">Reference proteome</keyword>
<dbReference type="PANTHER" id="PTHR30346">
    <property type="entry name" value="TRANSCRIPTIONAL DUAL REGULATOR HCAR-RELATED"/>
    <property type="match status" value="1"/>
</dbReference>
<evidence type="ECO:0000256" key="2">
    <source>
        <dbReference type="ARBA" id="ARBA00023015"/>
    </source>
</evidence>
<dbReference type="FunFam" id="1.10.10.10:FF:000001">
    <property type="entry name" value="LysR family transcriptional regulator"/>
    <property type="match status" value="1"/>
</dbReference>
<feature type="domain" description="HTH lysR-type" evidence="5">
    <location>
        <begin position="1"/>
        <end position="58"/>
    </location>
</feature>
<evidence type="ECO:0000313" key="6">
    <source>
        <dbReference type="EMBL" id="TVZ05631.1"/>
    </source>
</evidence>
<dbReference type="InterPro" id="IPR005119">
    <property type="entry name" value="LysR_subst-bd"/>
</dbReference>
<keyword evidence="3" id="KW-0238">DNA-binding</keyword>
<evidence type="ECO:0000256" key="1">
    <source>
        <dbReference type="ARBA" id="ARBA00009437"/>
    </source>
</evidence>
<dbReference type="Pfam" id="PF03466">
    <property type="entry name" value="LysR_substrate"/>
    <property type="match status" value="1"/>
</dbReference>
<proteinExistence type="inferred from homology"/>
<keyword evidence="2" id="KW-0805">Transcription regulation</keyword>
<comment type="similarity">
    <text evidence="1">Belongs to the LysR transcriptional regulatory family.</text>
</comment>
<dbReference type="InterPro" id="IPR000847">
    <property type="entry name" value="LysR_HTH_N"/>
</dbReference>
<dbReference type="InterPro" id="IPR036390">
    <property type="entry name" value="WH_DNA-bd_sf"/>
</dbReference>
<protein>
    <submittedName>
        <fullName evidence="6">LysR family transcriptional regulator</fullName>
    </submittedName>
</protein>
<dbReference type="Proteomes" id="UP000460272">
    <property type="component" value="Unassembled WGS sequence"/>
</dbReference>
<comment type="caution">
    <text evidence="6">The sequence shown here is derived from an EMBL/GenBank/DDBJ whole genome shotgun (WGS) entry which is preliminary data.</text>
</comment>
<organism evidence="6 7">
    <name type="scientific">Trebonia kvetii</name>
    <dbReference type="NCBI Taxonomy" id="2480626"/>
    <lineage>
        <taxon>Bacteria</taxon>
        <taxon>Bacillati</taxon>
        <taxon>Actinomycetota</taxon>
        <taxon>Actinomycetes</taxon>
        <taxon>Streptosporangiales</taxon>
        <taxon>Treboniaceae</taxon>
        <taxon>Trebonia</taxon>
    </lineage>
</organism>
<dbReference type="PROSITE" id="PS50931">
    <property type="entry name" value="HTH_LYSR"/>
    <property type="match status" value="1"/>
</dbReference>
<dbReference type="SUPFAM" id="SSF53850">
    <property type="entry name" value="Periplasmic binding protein-like II"/>
    <property type="match status" value="1"/>
</dbReference>
<dbReference type="OrthoDB" id="3181812at2"/>
<name>A0A6P2C6D3_9ACTN</name>
<dbReference type="Gene3D" id="1.10.10.10">
    <property type="entry name" value="Winged helix-like DNA-binding domain superfamily/Winged helix DNA-binding domain"/>
    <property type="match status" value="1"/>
</dbReference>
<evidence type="ECO:0000259" key="5">
    <source>
        <dbReference type="PROSITE" id="PS50931"/>
    </source>
</evidence>
<keyword evidence="4" id="KW-0804">Transcription</keyword>
<sequence>MELRQLEYLIAVAEEANFTRAAERVHISQSGVSAQVRQLEQELGATLIDRSARTARLTEAGTAALPHARAALAAAGALRQAVDEVSGLVTGRLVVGMVTACTITGLFDALAGFHRAHPGVAVTLVEDNSAALLGRLRSGTADLALVGLAGSLPQDLETLPIVSEGLAAAAPAGHPLLAGRTEVSLPELAGYQLISLPPGTGIRAALDEACAAQGVRLAVTLEASAPAAVADLTARGLGVAVLSRTMAAAQASRLASLPIEGVGPAAHLALAWRPAPGPALRAFVGHCRMAFTRELAAASSPGG</sequence>
<dbReference type="GO" id="GO:0032993">
    <property type="term" value="C:protein-DNA complex"/>
    <property type="evidence" value="ECO:0007669"/>
    <property type="project" value="TreeGrafter"/>
</dbReference>
<dbReference type="GO" id="GO:0003677">
    <property type="term" value="F:DNA binding"/>
    <property type="evidence" value="ECO:0007669"/>
    <property type="project" value="UniProtKB-KW"/>
</dbReference>
<dbReference type="PANTHER" id="PTHR30346:SF30">
    <property type="entry name" value="SMALL NEUTRAL PROTEASE REGULATORY PROTEIN"/>
    <property type="match status" value="1"/>
</dbReference>
<accession>A0A6P2C6D3</accession>
<dbReference type="RefSeq" id="WP_145853332.1">
    <property type="nucleotide sequence ID" value="NZ_RPFW01000002.1"/>
</dbReference>
<evidence type="ECO:0000313" key="7">
    <source>
        <dbReference type="Proteomes" id="UP000460272"/>
    </source>
</evidence>
<evidence type="ECO:0000256" key="4">
    <source>
        <dbReference type="ARBA" id="ARBA00023163"/>
    </source>
</evidence>
<dbReference type="PRINTS" id="PR00039">
    <property type="entry name" value="HTHLYSR"/>
</dbReference>
<reference evidence="6 7" key="1">
    <citation type="submission" date="2018-11" db="EMBL/GenBank/DDBJ databases">
        <title>Trebonia kvetii gen.nov., sp.nov., a novel acidophilic actinobacterium, and proposal of the new actinobacterial family Treboniaceae fam. nov.</title>
        <authorList>
            <person name="Rapoport D."/>
            <person name="Sagova-Mareckova M."/>
            <person name="Sedlacek I."/>
            <person name="Provaznik J."/>
            <person name="Kralova S."/>
            <person name="Pavlinic D."/>
            <person name="Benes V."/>
            <person name="Kopecky J."/>
        </authorList>
    </citation>
    <scope>NUCLEOTIDE SEQUENCE [LARGE SCALE GENOMIC DNA]</scope>
    <source>
        <strain evidence="6 7">15Tr583</strain>
    </source>
</reference>
<dbReference type="InterPro" id="IPR036388">
    <property type="entry name" value="WH-like_DNA-bd_sf"/>
</dbReference>
<dbReference type="EMBL" id="RPFW01000002">
    <property type="protein sequence ID" value="TVZ05631.1"/>
    <property type="molecule type" value="Genomic_DNA"/>
</dbReference>
<dbReference type="Gene3D" id="3.40.190.290">
    <property type="match status" value="1"/>
</dbReference>